<evidence type="ECO:0000313" key="1">
    <source>
        <dbReference type="EMBL" id="ROR29560.1"/>
    </source>
</evidence>
<dbReference type="AlphaFoldDB" id="A0A3N1XSD0"/>
<dbReference type="RefSeq" id="WP_123401973.1">
    <property type="nucleotide sequence ID" value="NZ_RJVI01000003.1"/>
</dbReference>
<proteinExistence type="predicted"/>
<keyword evidence="2" id="KW-1185">Reference proteome</keyword>
<organism evidence="1 2">
    <name type="scientific">Inmirania thermothiophila</name>
    <dbReference type="NCBI Taxonomy" id="1750597"/>
    <lineage>
        <taxon>Bacteria</taxon>
        <taxon>Pseudomonadati</taxon>
        <taxon>Pseudomonadota</taxon>
        <taxon>Gammaproteobacteria</taxon>
        <taxon>Chromatiales</taxon>
        <taxon>Ectothiorhodospiraceae</taxon>
        <taxon>Inmirania</taxon>
    </lineage>
</organism>
<gene>
    <name evidence="1" type="ORF">EDC57_2231</name>
</gene>
<sequence length="523" mass="56507">MSAPFLPTVPEPRAYANPLVERRPARVQAWVDSLPLMDLPRVAAMLEEALAALAREPVPARERLRLLRIYAEPVRALYASFSGPAGGPASLSTAQRLALSDRLGRILLALAAGYKLVVREGRGQRRDPRRDRLVLEALQRALDLQAQVLLHAFRTYAAPPPHAYRELHQLFLYAEQGGVAQRADAEGVAPEDRYKRILLVAAADPFRLQPGEAELLDDALEGLAPAARLFVGGCGGGHGRFVIDPAADRPPEPCLRLPPERARRPARILDAGPLRAALEGMAAGPRAGTVTPLQLALLRRIVPQLESPALRRLARRLGEGRVGVALGLAAVHWYLGEEGRAALRPRRAESAYGIEVYEGGEEAPEAPAHSLHEFVLGDESEGGVGLESEGTPPPGLAVGELAAVFRGERLMAAGVVRWVRREADGGLAAGIARLRCRLLPVRIRPVRGEAGRFPDQPALYCAADPARRVPASLITRRILYEPDLPLVVEGMGRTAAVRAGSLILDSGRIARFTLRRPRPGDAP</sequence>
<protein>
    <submittedName>
        <fullName evidence="1">Uncharacterized protein</fullName>
    </submittedName>
</protein>
<accession>A0A3N1XSD0</accession>
<dbReference type="Proteomes" id="UP000276634">
    <property type="component" value="Unassembled WGS sequence"/>
</dbReference>
<reference evidence="1 2" key="1">
    <citation type="submission" date="2018-11" db="EMBL/GenBank/DDBJ databases">
        <title>Genomic Encyclopedia of Type Strains, Phase IV (KMG-IV): sequencing the most valuable type-strain genomes for metagenomic binning, comparative biology and taxonomic classification.</title>
        <authorList>
            <person name="Goeker M."/>
        </authorList>
    </citation>
    <scope>NUCLEOTIDE SEQUENCE [LARGE SCALE GENOMIC DNA]</scope>
    <source>
        <strain evidence="1 2">DSM 100275</strain>
    </source>
</reference>
<dbReference type="EMBL" id="RJVI01000003">
    <property type="protein sequence ID" value="ROR29560.1"/>
    <property type="molecule type" value="Genomic_DNA"/>
</dbReference>
<name>A0A3N1XSD0_9GAMM</name>
<dbReference type="OrthoDB" id="5724405at2"/>
<comment type="caution">
    <text evidence="1">The sequence shown here is derived from an EMBL/GenBank/DDBJ whole genome shotgun (WGS) entry which is preliminary data.</text>
</comment>
<evidence type="ECO:0000313" key="2">
    <source>
        <dbReference type="Proteomes" id="UP000276634"/>
    </source>
</evidence>